<keyword evidence="1" id="KW-0238">DNA-binding</keyword>
<dbReference type="GO" id="GO:0003677">
    <property type="term" value="F:DNA binding"/>
    <property type="evidence" value="ECO:0007669"/>
    <property type="project" value="UniProtKB-KW"/>
</dbReference>
<feature type="domain" description="Lsr2 DNA-binding" evidence="3">
    <location>
        <begin position="77"/>
        <end position="112"/>
    </location>
</feature>
<evidence type="ECO:0000259" key="3">
    <source>
        <dbReference type="Pfam" id="PF23359"/>
    </source>
</evidence>
<name>A0A2S2BYJ7_9NOCA</name>
<keyword evidence="5" id="KW-1185">Reference proteome</keyword>
<evidence type="ECO:0000313" key="5">
    <source>
        <dbReference type="Proteomes" id="UP000245711"/>
    </source>
</evidence>
<dbReference type="OrthoDB" id="4113332at2"/>
<dbReference type="Pfam" id="PF23359">
    <property type="entry name" value="Lsr2_DNA-bd"/>
    <property type="match status" value="1"/>
</dbReference>
<evidence type="ECO:0008006" key="6">
    <source>
        <dbReference type="Google" id="ProtNLM"/>
    </source>
</evidence>
<organism evidence="4 5">
    <name type="scientific">Rhodococcus oxybenzonivorans</name>
    <dbReference type="NCBI Taxonomy" id="1990687"/>
    <lineage>
        <taxon>Bacteria</taxon>
        <taxon>Bacillati</taxon>
        <taxon>Actinomycetota</taxon>
        <taxon>Actinomycetes</taxon>
        <taxon>Mycobacteriales</taxon>
        <taxon>Nocardiaceae</taxon>
        <taxon>Rhodococcus</taxon>
    </lineage>
</organism>
<accession>A0A2S2BYJ7</accession>
<protein>
    <recommendedName>
        <fullName evidence="6">Lsr2 protein</fullName>
    </recommendedName>
</protein>
<gene>
    <name evidence="4" type="ORF">CBI38_21220</name>
</gene>
<evidence type="ECO:0000313" key="4">
    <source>
        <dbReference type="EMBL" id="AWK73715.1"/>
    </source>
</evidence>
<dbReference type="Proteomes" id="UP000245711">
    <property type="component" value="Chromosome"/>
</dbReference>
<evidence type="ECO:0000256" key="1">
    <source>
        <dbReference type="ARBA" id="ARBA00023125"/>
    </source>
</evidence>
<dbReference type="KEGG" id="roz:CBI38_21220"/>
<dbReference type="InterPro" id="IPR036625">
    <property type="entry name" value="E3-bd_dom_sf"/>
</dbReference>
<dbReference type="RefSeq" id="WP_109331994.1">
    <property type="nucleotide sequence ID" value="NZ_CP021354.1"/>
</dbReference>
<sequence length="113" mass="12470">MARKMVVELVDDLDGSVIEAGEGEHNSFLVNGVDYEIDLKTKNAREFLKTMDFYIEHATKIGGDERRPTAKAGSARSRSRARQVRGWAAASGYEVSARGRIPTDVQEAFDAAH</sequence>
<dbReference type="InterPro" id="IPR024412">
    <property type="entry name" value="Lsr2_dim_dom"/>
</dbReference>
<dbReference type="Gene3D" id="4.10.320.10">
    <property type="entry name" value="E3-binding domain"/>
    <property type="match status" value="1"/>
</dbReference>
<dbReference type="AlphaFoldDB" id="A0A2S2BYJ7"/>
<dbReference type="GO" id="GO:0016746">
    <property type="term" value="F:acyltransferase activity"/>
    <property type="evidence" value="ECO:0007669"/>
    <property type="project" value="InterPro"/>
</dbReference>
<feature type="domain" description="Lsr2 dimerization" evidence="2">
    <location>
        <begin position="1"/>
        <end position="62"/>
    </location>
</feature>
<reference evidence="4 5" key="1">
    <citation type="submission" date="2017-05" db="EMBL/GenBank/DDBJ databases">
        <title>Isolation of Rhodococcus sp. S2-17 biodegrading of BP-3.</title>
        <authorList>
            <person name="Lee Y."/>
            <person name="Kim K.H."/>
            <person name="Chun B.H."/>
            <person name="Jung H.S."/>
            <person name="Jeon C.O."/>
        </authorList>
    </citation>
    <scope>NUCLEOTIDE SEQUENCE [LARGE SCALE GENOMIC DNA]</scope>
    <source>
        <strain evidence="4 5">S2-17</strain>
    </source>
</reference>
<proteinExistence type="predicted"/>
<evidence type="ECO:0000259" key="2">
    <source>
        <dbReference type="Pfam" id="PF11774"/>
    </source>
</evidence>
<dbReference type="InterPro" id="IPR042261">
    <property type="entry name" value="Lsr2-like_dimerization"/>
</dbReference>
<dbReference type="InterPro" id="IPR055370">
    <property type="entry name" value="Lsr2_DNA-bd"/>
</dbReference>
<dbReference type="EMBL" id="CP021354">
    <property type="protein sequence ID" value="AWK73715.1"/>
    <property type="molecule type" value="Genomic_DNA"/>
</dbReference>
<dbReference type="Pfam" id="PF11774">
    <property type="entry name" value="Lsr2"/>
    <property type="match status" value="1"/>
</dbReference>
<dbReference type="Gene3D" id="3.30.60.230">
    <property type="entry name" value="Lsr2, dimerization domain"/>
    <property type="match status" value="1"/>
</dbReference>